<evidence type="ECO:0000256" key="1">
    <source>
        <dbReference type="ARBA" id="ARBA00004571"/>
    </source>
</evidence>
<gene>
    <name evidence="18" type="ORF">DXU93_00910</name>
</gene>
<dbReference type="GO" id="GO:0009279">
    <property type="term" value="C:cell outer membrane"/>
    <property type="evidence" value="ECO:0007669"/>
    <property type="project" value="UniProtKB-SubCell"/>
</dbReference>
<keyword evidence="19" id="KW-1185">Reference proteome</keyword>
<evidence type="ECO:0000256" key="11">
    <source>
        <dbReference type="ARBA" id="ARBA00023136"/>
    </source>
</evidence>
<keyword evidence="10" id="KW-0626">Porin</keyword>
<dbReference type="GO" id="GO:0015159">
    <property type="term" value="F:polysaccharide transmembrane transporter activity"/>
    <property type="evidence" value="ECO:0007669"/>
    <property type="project" value="InterPro"/>
</dbReference>
<dbReference type="Gene3D" id="3.30.1950.10">
    <property type="entry name" value="wza like domain"/>
    <property type="match status" value="1"/>
</dbReference>
<accession>A0A3E1F129</accession>
<dbReference type="PROSITE" id="PS51257">
    <property type="entry name" value="PROKAR_LIPOPROTEIN"/>
    <property type="match status" value="1"/>
</dbReference>
<feature type="signal peptide" evidence="15">
    <location>
        <begin position="1"/>
        <end position="24"/>
    </location>
</feature>
<evidence type="ECO:0000256" key="2">
    <source>
        <dbReference type="ARBA" id="ARBA00009450"/>
    </source>
</evidence>
<protein>
    <recommendedName>
        <fullName evidence="20">Soluble ligand binding domain-containing protein</fullName>
    </recommendedName>
</protein>
<evidence type="ECO:0000256" key="15">
    <source>
        <dbReference type="SAM" id="SignalP"/>
    </source>
</evidence>
<dbReference type="InterPro" id="IPR049712">
    <property type="entry name" value="Poly_export"/>
</dbReference>
<keyword evidence="9" id="KW-0406">Ion transport</keyword>
<evidence type="ECO:0008006" key="20">
    <source>
        <dbReference type="Google" id="ProtNLM"/>
    </source>
</evidence>
<dbReference type="OrthoDB" id="1466931at2"/>
<dbReference type="PANTHER" id="PTHR33619:SF3">
    <property type="entry name" value="POLYSACCHARIDE EXPORT PROTEIN GFCE-RELATED"/>
    <property type="match status" value="1"/>
</dbReference>
<dbReference type="Proteomes" id="UP000257127">
    <property type="component" value="Unassembled WGS sequence"/>
</dbReference>
<evidence type="ECO:0000256" key="10">
    <source>
        <dbReference type="ARBA" id="ARBA00023114"/>
    </source>
</evidence>
<comment type="similarity">
    <text evidence="2">Belongs to the BexD/CtrA/VexA family.</text>
</comment>
<evidence type="ECO:0000256" key="7">
    <source>
        <dbReference type="ARBA" id="ARBA00022729"/>
    </source>
</evidence>
<organism evidence="18 19">
    <name type="scientific">Brumimicrobium aurantiacum</name>
    <dbReference type="NCBI Taxonomy" id="1737063"/>
    <lineage>
        <taxon>Bacteria</taxon>
        <taxon>Pseudomonadati</taxon>
        <taxon>Bacteroidota</taxon>
        <taxon>Flavobacteriia</taxon>
        <taxon>Flavobacteriales</taxon>
        <taxon>Crocinitomicaceae</taxon>
        <taxon>Brumimicrobium</taxon>
    </lineage>
</organism>
<dbReference type="Gene3D" id="3.10.560.10">
    <property type="entry name" value="Outer membrane lipoprotein wza domain like"/>
    <property type="match status" value="1"/>
</dbReference>
<dbReference type="RefSeq" id="WP_116879361.1">
    <property type="nucleotide sequence ID" value="NZ_QURB01000001.1"/>
</dbReference>
<evidence type="ECO:0000256" key="8">
    <source>
        <dbReference type="ARBA" id="ARBA00023047"/>
    </source>
</evidence>
<keyword evidence="5" id="KW-0762">Sugar transport</keyword>
<dbReference type="GO" id="GO:0015288">
    <property type="term" value="F:porin activity"/>
    <property type="evidence" value="ECO:0007669"/>
    <property type="project" value="UniProtKB-KW"/>
</dbReference>
<evidence type="ECO:0000259" key="17">
    <source>
        <dbReference type="Pfam" id="PF22461"/>
    </source>
</evidence>
<feature type="chain" id="PRO_5017740498" description="Soluble ligand binding domain-containing protein" evidence="15">
    <location>
        <begin position="25"/>
        <end position="259"/>
    </location>
</feature>
<keyword evidence="8" id="KW-0625">Polysaccharide transport</keyword>
<evidence type="ECO:0000256" key="14">
    <source>
        <dbReference type="ARBA" id="ARBA00023288"/>
    </source>
</evidence>
<proteinExistence type="inferred from homology"/>
<comment type="subcellular location">
    <subcellularLocation>
        <location evidence="1">Cell outer membrane</location>
        <topology evidence="1">Multi-pass membrane protein</topology>
    </subcellularLocation>
</comment>
<keyword evidence="11" id="KW-0472">Membrane</keyword>
<name>A0A3E1F129_9FLAO</name>
<evidence type="ECO:0000259" key="16">
    <source>
        <dbReference type="Pfam" id="PF02563"/>
    </source>
</evidence>
<evidence type="ECO:0000256" key="5">
    <source>
        <dbReference type="ARBA" id="ARBA00022597"/>
    </source>
</evidence>
<dbReference type="PANTHER" id="PTHR33619">
    <property type="entry name" value="POLYSACCHARIDE EXPORT PROTEIN GFCE-RELATED"/>
    <property type="match status" value="1"/>
</dbReference>
<feature type="domain" description="Polysaccharide export protein N-terminal" evidence="16">
    <location>
        <begin position="44"/>
        <end position="140"/>
    </location>
</feature>
<evidence type="ECO:0000256" key="12">
    <source>
        <dbReference type="ARBA" id="ARBA00023139"/>
    </source>
</evidence>
<dbReference type="AlphaFoldDB" id="A0A3E1F129"/>
<keyword evidence="12" id="KW-0564">Palmitate</keyword>
<comment type="caution">
    <text evidence="18">The sequence shown here is derived from an EMBL/GenBank/DDBJ whole genome shotgun (WGS) entry which is preliminary data.</text>
</comment>
<dbReference type="Pfam" id="PF22461">
    <property type="entry name" value="SLBB_2"/>
    <property type="match status" value="1"/>
</dbReference>
<keyword evidence="6" id="KW-0812">Transmembrane</keyword>
<dbReference type="Pfam" id="PF02563">
    <property type="entry name" value="Poly_export"/>
    <property type="match status" value="1"/>
</dbReference>
<evidence type="ECO:0000256" key="3">
    <source>
        <dbReference type="ARBA" id="ARBA00022448"/>
    </source>
</evidence>
<reference evidence="18 19" key="1">
    <citation type="submission" date="2018-08" db="EMBL/GenBank/DDBJ databases">
        <title>The draft genome squence of Brumimicrobium sp. N62.</title>
        <authorList>
            <person name="Du Z.-J."/>
            <person name="Luo H.-R."/>
        </authorList>
    </citation>
    <scope>NUCLEOTIDE SEQUENCE [LARGE SCALE GENOMIC DNA]</scope>
    <source>
        <strain evidence="18 19">N62</strain>
    </source>
</reference>
<evidence type="ECO:0000313" key="19">
    <source>
        <dbReference type="Proteomes" id="UP000257127"/>
    </source>
</evidence>
<dbReference type="InterPro" id="IPR054765">
    <property type="entry name" value="SLBB_dom"/>
</dbReference>
<dbReference type="GO" id="GO:0046930">
    <property type="term" value="C:pore complex"/>
    <property type="evidence" value="ECO:0007669"/>
    <property type="project" value="UniProtKB-KW"/>
</dbReference>
<dbReference type="EMBL" id="QURB01000001">
    <property type="protein sequence ID" value="RFC55524.1"/>
    <property type="molecule type" value="Genomic_DNA"/>
</dbReference>
<feature type="domain" description="SLBB" evidence="17">
    <location>
        <begin position="156"/>
        <end position="224"/>
    </location>
</feature>
<evidence type="ECO:0000313" key="18">
    <source>
        <dbReference type="EMBL" id="RFC55524.1"/>
    </source>
</evidence>
<evidence type="ECO:0000256" key="13">
    <source>
        <dbReference type="ARBA" id="ARBA00023237"/>
    </source>
</evidence>
<dbReference type="GO" id="GO:0006811">
    <property type="term" value="P:monoatomic ion transport"/>
    <property type="evidence" value="ECO:0007669"/>
    <property type="project" value="UniProtKB-KW"/>
</dbReference>
<sequence length="259" mass="28352">MSIIKLLLLTFSIAILATSCSVNSHVMFKEGEAEIITDNIPLSPDDAYKLAPDDKFTFTLFVENGKRIIDVGSGIGSEANGSQRLGGTTTFQYLVRKDGQAELPMLGLVDMAGLTVIQAQEKLAKLFSVNYIDPFIQIQVTNRRVIVFPGSGGDAKVIALQNDNTTLMEAIALAGGITERGKASVIKVMRQSEEGRKVYQIDLSTLEGLKYADMIVQSNDYIYIEPTKQLTREFLQEVSPIVSLISSAILVISVFTMFN</sequence>
<evidence type="ECO:0000256" key="4">
    <source>
        <dbReference type="ARBA" id="ARBA00022452"/>
    </source>
</evidence>
<keyword evidence="7 15" id="KW-0732">Signal</keyword>
<keyword evidence="4" id="KW-1134">Transmembrane beta strand</keyword>
<evidence type="ECO:0000256" key="6">
    <source>
        <dbReference type="ARBA" id="ARBA00022692"/>
    </source>
</evidence>
<keyword evidence="3" id="KW-0813">Transport</keyword>
<evidence type="ECO:0000256" key="9">
    <source>
        <dbReference type="ARBA" id="ARBA00023065"/>
    </source>
</evidence>
<keyword evidence="14" id="KW-0449">Lipoprotein</keyword>
<dbReference type="InterPro" id="IPR003715">
    <property type="entry name" value="Poly_export_N"/>
</dbReference>
<keyword evidence="13" id="KW-0998">Cell outer membrane</keyword>